<dbReference type="Proteomes" id="UP000244016">
    <property type="component" value="Unassembled WGS sequence"/>
</dbReference>
<gene>
    <name evidence="1" type="ORF">BLITH_0514</name>
</gene>
<evidence type="ECO:0000313" key="1">
    <source>
        <dbReference type="EMBL" id="PTQ51084.1"/>
    </source>
</evidence>
<comment type="caution">
    <text evidence="1">The sequence shown here is derived from an EMBL/GenBank/DDBJ whole genome shotgun (WGS) entry which is preliminary data.</text>
</comment>
<dbReference type="EMBL" id="PEBW01000007">
    <property type="protein sequence ID" value="PTQ51084.1"/>
    <property type="molecule type" value="Genomic_DNA"/>
</dbReference>
<reference evidence="1 2" key="1">
    <citation type="submission" date="2017-08" db="EMBL/GenBank/DDBJ databases">
        <title>Burning lignite coal seam in the remote Altai Mountains harbors a hydrogen-driven thermophilic microbial community.</title>
        <authorList>
            <person name="Kadnikov V.V."/>
            <person name="Mardanov A.V."/>
            <person name="Ivasenko D."/>
            <person name="Beletsky A.V."/>
            <person name="Karnachuk O.V."/>
            <person name="Ravin N.V."/>
        </authorList>
    </citation>
    <scope>NUCLEOTIDE SEQUENCE [LARGE SCALE GENOMIC DNA]</scope>
    <source>
        <strain evidence="1">AL31</strain>
    </source>
</reference>
<sequence>MWAIRIAPFLVCTTDPSNELRAKGLRVLPEGAAPPAA</sequence>
<proteinExistence type="predicted"/>
<accession>A0A2T5G4H7</accession>
<name>A0A2T5G4H7_9BACL</name>
<dbReference type="AlphaFoldDB" id="A0A2T5G4H7"/>
<evidence type="ECO:0000313" key="2">
    <source>
        <dbReference type="Proteomes" id="UP000244016"/>
    </source>
</evidence>
<protein>
    <submittedName>
        <fullName evidence="1">Uncharacterized protein</fullName>
    </submittedName>
</protein>
<organism evidence="1 2">
    <name type="scientific">Brockia lithotrophica</name>
    <dbReference type="NCBI Taxonomy" id="933949"/>
    <lineage>
        <taxon>Bacteria</taxon>
        <taxon>Bacillati</taxon>
        <taxon>Bacillota</taxon>
        <taxon>Bacilli</taxon>
        <taxon>Bacillales</taxon>
        <taxon>Bacillales Family X. Incertae Sedis</taxon>
        <taxon>Brockia</taxon>
    </lineage>
</organism>